<feature type="compositionally biased region" description="Low complexity" evidence="1">
    <location>
        <begin position="1"/>
        <end position="13"/>
    </location>
</feature>
<feature type="transmembrane region" description="Helical" evidence="2">
    <location>
        <begin position="44"/>
        <end position="63"/>
    </location>
</feature>
<keyword evidence="2" id="KW-0472">Membrane</keyword>
<feature type="compositionally biased region" description="Low complexity" evidence="1">
    <location>
        <begin position="22"/>
        <end position="33"/>
    </location>
</feature>
<dbReference type="eggNOG" id="COG3503">
    <property type="taxonomic scope" value="Bacteria"/>
</dbReference>
<feature type="transmembrane region" description="Helical" evidence="2">
    <location>
        <begin position="164"/>
        <end position="183"/>
    </location>
</feature>
<feature type="domain" description="Heparan-alpha-glucosaminide N-acetyltransferase catalytic" evidence="3">
    <location>
        <begin position="38"/>
        <end position="262"/>
    </location>
</feature>
<dbReference type="InterPro" id="IPR012429">
    <property type="entry name" value="HGSNAT_cat"/>
</dbReference>
<organism evidence="4 5">
    <name type="scientific">Brachybacterium faecium (strain ATCC 43885 / DSM 4810 / JCM 11609 / LMG 19847 / NBRC 14762 / NCIMB 9860 / 6-10)</name>
    <dbReference type="NCBI Taxonomy" id="446465"/>
    <lineage>
        <taxon>Bacteria</taxon>
        <taxon>Bacillati</taxon>
        <taxon>Actinomycetota</taxon>
        <taxon>Actinomycetes</taxon>
        <taxon>Micrococcales</taxon>
        <taxon>Dermabacteraceae</taxon>
        <taxon>Brachybacterium</taxon>
    </lineage>
</organism>
<feature type="region of interest" description="Disordered" evidence="1">
    <location>
        <begin position="1"/>
        <end position="33"/>
    </location>
</feature>
<dbReference type="OrthoDB" id="4966979at2"/>
<dbReference type="HOGENOM" id="CLU_036065_1_0_11"/>
<feature type="transmembrane region" description="Helical" evidence="2">
    <location>
        <begin position="358"/>
        <end position="384"/>
    </location>
</feature>
<dbReference type="EMBL" id="CP001643">
    <property type="protein sequence ID" value="ACU85620.1"/>
    <property type="molecule type" value="Genomic_DNA"/>
</dbReference>
<protein>
    <recommendedName>
        <fullName evidence="3">Heparan-alpha-glucosaminide N-acetyltransferase catalytic domain-containing protein</fullName>
    </recommendedName>
</protein>
<keyword evidence="2" id="KW-0812">Transmembrane</keyword>
<evidence type="ECO:0000259" key="3">
    <source>
        <dbReference type="Pfam" id="PF07786"/>
    </source>
</evidence>
<evidence type="ECO:0000313" key="4">
    <source>
        <dbReference type="EMBL" id="ACU85620.1"/>
    </source>
</evidence>
<dbReference type="Pfam" id="PF07786">
    <property type="entry name" value="HGSNAT_cat"/>
    <property type="match status" value="1"/>
</dbReference>
<evidence type="ECO:0000256" key="2">
    <source>
        <dbReference type="SAM" id="Phobius"/>
    </source>
</evidence>
<dbReference type="AlphaFoldDB" id="C7MDG3"/>
<feature type="transmembrane region" description="Helical" evidence="2">
    <location>
        <begin position="203"/>
        <end position="228"/>
    </location>
</feature>
<accession>C7MDG3</accession>
<sequence length="405" mass="40830">MTSSAPSRPAARPAPEPDRAPGRAGSSPPGGARTATARIEALDLARLLAILGMMAVHLLAPLAQDPASTGIQGHLARAADARAAGSASTLFAVIGGCSLVLATRRPLARGERGRAVASVLVRGACVTLLGLVLELAPTSVMVVLVPFGLSMMLTAPLLLVPSRVLVPLLGVLALGGAPLAAAVPGPVEFGTVTLLSLDDPVGVLRGLVLTGQYPLITWVPYLLLGIVLMRGLLRAQQHGDPVRSSRQMLLAGAVTAAAGHALPLLAAALGHATPGAWYTAAPHTGTLGDMLATAGLSAAVLGALTWALPAGRQLQSRTARTLRAAGAAPLSIYVGHVLLTTAALLLAVVASGGELTSMPWYVAGVGVLGVHVVLTLALGAVLAARGGRGPLEALVARTVRRLTRV</sequence>
<evidence type="ECO:0000313" key="5">
    <source>
        <dbReference type="Proteomes" id="UP000001919"/>
    </source>
</evidence>
<dbReference type="Proteomes" id="UP000001919">
    <property type="component" value="Chromosome"/>
</dbReference>
<keyword evidence="2" id="KW-1133">Transmembrane helix</keyword>
<name>C7MDG3_BRAFD</name>
<feature type="transmembrane region" description="Helical" evidence="2">
    <location>
        <begin position="290"/>
        <end position="309"/>
    </location>
</feature>
<gene>
    <name evidence="4" type="ordered locus">Bfae_18000</name>
</gene>
<feature type="transmembrane region" description="Helical" evidence="2">
    <location>
        <begin position="249"/>
        <end position="270"/>
    </location>
</feature>
<dbReference type="KEGG" id="bfa:Bfae_18000"/>
<feature type="transmembrane region" description="Helical" evidence="2">
    <location>
        <begin position="83"/>
        <end position="103"/>
    </location>
</feature>
<feature type="transmembrane region" description="Helical" evidence="2">
    <location>
        <begin position="330"/>
        <end position="352"/>
    </location>
</feature>
<keyword evidence="5" id="KW-1185">Reference proteome</keyword>
<feature type="transmembrane region" description="Helical" evidence="2">
    <location>
        <begin position="139"/>
        <end position="159"/>
    </location>
</feature>
<feature type="transmembrane region" description="Helical" evidence="2">
    <location>
        <begin position="115"/>
        <end position="133"/>
    </location>
</feature>
<evidence type="ECO:0000256" key="1">
    <source>
        <dbReference type="SAM" id="MobiDB-lite"/>
    </source>
</evidence>
<proteinExistence type="predicted"/>
<dbReference type="PATRIC" id="fig|446465.5.peg.1792"/>
<dbReference type="STRING" id="446465.Bfae_18000"/>
<reference evidence="4 5" key="1">
    <citation type="journal article" date="2009" name="Stand. Genomic Sci.">
        <title>Complete genome sequence of Brachybacterium faecium type strain (Schefferle 6-10).</title>
        <authorList>
            <person name="Lapidus A."/>
            <person name="Pukall R."/>
            <person name="Labuttii K."/>
            <person name="Copeland A."/>
            <person name="Del Rio T.G."/>
            <person name="Nolan M."/>
            <person name="Chen F."/>
            <person name="Lucas S."/>
            <person name="Tice H."/>
            <person name="Cheng J.F."/>
            <person name="Bruce D."/>
            <person name="Goodwin L."/>
            <person name="Pitluck S."/>
            <person name="Rohde M."/>
            <person name="Goker M."/>
            <person name="Pati A."/>
            <person name="Ivanova N."/>
            <person name="Mavrommatis K."/>
            <person name="Chen A."/>
            <person name="Palaniappan K."/>
            <person name="D'haeseleer P."/>
            <person name="Chain P."/>
            <person name="Bristow J."/>
            <person name="Eisen J.A."/>
            <person name="Markowitz V."/>
            <person name="Hugenholtz P."/>
            <person name="Kyrpides N.C."/>
            <person name="Klenk H.P."/>
        </authorList>
    </citation>
    <scope>NUCLEOTIDE SEQUENCE [LARGE SCALE GENOMIC DNA]</scope>
    <source>
        <strain evidence="5">ATCC 43885 / DSM 4810 / JCM 11609 / LMG 19847 / NBRC 14762 / NCIMB 9860 / 6-10</strain>
    </source>
</reference>